<name>A0AC58JZR8_CASCN</name>
<protein>
    <submittedName>
        <fullName evidence="2">Sulfotransferase 1E1-like isoform X1</fullName>
    </submittedName>
</protein>
<proteinExistence type="predicted"/>
<gene>
    <name evidence="2" type="primary">LOC109681454</name>
</gene>
<reference evidence="2" key="1">
    <citation type="submission" date="2025-08" db="UniProtKB">
        <authorList>
            <consortium name="RefSeq"/>
        </authorList>
    </citation>
    <scope>IDENTIFICATION</scope>
</reference>
<evidence type="ECO:0000313" key="2">
    <source>
        <dbReference type="RefSeq" id="XP_073898165.1"/>
    </source>
</evidence>
<dbReference type="Proteomes" id="UP001732720">
    <property type="component" value="Chromosome 9"/>
</dbReference>
<dbReference type="RefSeq" id="XP_073898165.1">
    <property type="nucleotide sequence ID" value="XM_074042064.1"/>
</dbReference>
<sequence>MSEVTNKSSIVQVSVLVFHYTMDSPEAEYYEKFGEISGILMYKDFLEYWDDVETFPARPDDLVIATYPKSGTTWVSEIVYMIYTEGDVEKCKKDAIFNRVPYLECRKDEMLNGVRQLKEMNSPRIVKTHLPPELLPVSFWEKNCKMIYLCRNAKDVAVSYYYFFLMVTAYPDPGSFTDFVEKFMEGQVPYGSWYDHVKSWWEKRKNPQLLFIFYEDMKEDIRKEVIKLINFLDRKPSEKLVDKIINHTSFQEMKNNPSTNYTLLPEEVMNHKVSPFMRKGIAGDWKNHFTVSLNERFDVHYEQQMKESTLKFRTVI</sequence>
<keyword evidence="1" id="KW-1185">Reference proteome</keyword>
<accession>A0AC58JZR8</accession>
<evidence type="ECO:0000313" key="1">
    <source>
        <dbReference type="Proteomes" id="UP001732720"/>
    </source>
</evidence>
<organism evidence="1 2">
    <name type="scientific">Castor canadensis</name>
    <name type="common">American beaver</name>
    <dbReference type="NCBI Taxonomy" id="51338"/>
    <lineage>
        <taxon>Eukaryota</taxon>
        <taxon>Metazoa</taxon>
        <taxon>Chordata</taxon>
        <taxon>Craniata</taxon>
        <taxon>Vertebrata</taxon>
        <taxon>Euteleostomi</taxon>
        <taxon>Mammalia</taxon>
        <taxon>Eutheria</taxon>
        <taxon>Euarchontoglires</taxon>
        <taxon>Glires</taxon>
        <taxon>Rodentia</taxon>
        <taxon>Castorimorpha</taxon>
        <taxon>Castoridae</taxon>
        <taxon>Castor</taxon>
    </lineage>
</organism>